<evidence type="ECO:0000313" key="1">
    <source>
        <dbReference type="EMBL" id="GBP14619.1"/>
    </source>
</evidence>
<gene>
    <name evidence="1" type="ORF">EVAR_93490_1</name>
</gene>
<protein>
    <submittedName>
        <fullName evidence="1">Uncharacterized protein</fullName>
    </submittedName>
</protein>
<organism evidence="1 2">
    <name type="scientific">Eumeta variegata</name>
    <name type="common">Bagworm moth</name>
    <name type="synonym">Eumeta japonica</name>
    <dbReference type="NCBI Taxonomy" id="151549"/>
    <lineage>
        <taxon>Eukaryota</taxon>
        <taxon>Metazoa</taxon>
        <taxon>Ecdysozoa</taxon>
        <taxon>Arthropoda</taxon>
        <taxon>Hexapoda</taxon>
        <taxon>Insecta</taxon>
        <taxon>Pterygota</taxon>
        <taxon>Neoptera</taxon>
        <taxon>Endopterygota</taxon>
        <taxon>Lepidoptera</taxon>
        <taxon>Glossata</taxon>
        <taxon>Ditrysia</taxon>
        <taxon>Tineoidea</taxon>
        <taxon>Psychidae</taxon>
        <taxon>Oiketicinae</taxon>
        <taxon>Eumeta</taxon>
    </lineage>
</organism>
<keyword evidence="2" id="KW-1185">Reference proteome</keyword>
<proteinExistence type="predicted"/>
<dbReference type="Proteomes" id="UP000299102">
    <property type="component" value="Unassembled WGS sequence"/>
</dbReference>
<dbReference type="AlphaFoldDB" id="A0A4C1TJ97"/>
<reference evidence="1 2" key="1">
    <citation type="journal article" date="2019" name="Commun. Biol.">
        <title>The bagworm genome reveals a unique fibroin gene that provides high tensile strength.</title>
        <authorList>
            <person name="Kono N."/>
            <person name="Nakamura H."/>
            <person name="Ohtoshi R."/>
            <person name="Tomita M."/>
            <person name="Numata K."/>
            <person name="Arakawa K."/>
        </authorList>
    </citation>
    <scope>NUCLEOTIDE SEQUENCE [LARGE SCALE GENOMIC DNA]</scope>
</reference>
<dbReference type="EMBL" id="BGZK01000065">
    <property type="protein sequence ID" value="GBP14619.1"/>
    <property type="molecule type" value="Genomic_DNA"/>
</dbReference>
<comment type="caution">
    <text evidence="1">The sequence shown here is derived from an EMBL/GenBank/DDBJ whole genome shotgun (WGS) entry which is preliminary data.</text>
</comment>
<name>A0A4C1TJ97_EUMVA</name>
<sequence>MPPLASDVSNNIFCWRFRTEFALALVIIAAVKRFIRPHTSTKALDTTDAAEQNSPDILFCVLPFLAGVLSAHYKVIVPGKTDKQRDRLTRAKVYTVAKLTPVQNAPALPVKYPTLTCGRKKQLATPITFRSSERDPIAHIPCPPCPHQLDALPLNTPFPPKRSVTNWRLV</sequence>
<accession>A0A4C1TJ97</accession>
<evidence type="ECO:0000313" key="2">
    <source>
        <dbReference type="Proteomes" id="UP000299102"/>
    </source>
</evidence>